<dbReference type="InterPro" id="IPR020843">
    <property type="entry name" value="ER"/>
</dbReference>
<keyword evidence="9" id="KW-1185">Reference proteome</keyword>
<keyword evidence="5" id="KW-0560">Oxidoreductase</keyword>
<dbReference type="InterPro" id="IPR013149">
    <property type="entry name" value="ADH-like_C"/>
</dbReference>
<gene>
    <name evidence="8" type="ORF">E6O75_ATG06845</name>
</gene>
<dbReference type="Gene3D" id="3.40.50.720">
    <property type="entry name" value="NAD(P)-binding Rossmann-like Domain"/>
    <property type="match status" value="1"/>
</dbReference>
<proteinExistence type="inferred from homology"/>
<dbReference type="SUPFAM" id="SSF51735">
    <property type="entry name" value="NAD(P)-binding Rossmann-fold domains"/>
    <property type="match status" value="1"/>
</dbReference>
<evidence type="ECO:0000313" key="9">
    <source>
        <dbReference type="Proteomes" id="UP000298493"/>
    </source>
</evidence>
<dbReference type="EMBL" id="SNSC02000012">
    <property type="protein sequence ID" value="TID19507.1"/>
    <property type="molecule type" value="Genomic_DNA"/>
</dbReference>
<dbReference type="GO" id="GO:0005737">
    <property type="term" value="C:cytoplasm"/>
    <property type="evidence" value="ECO:0007669"/>
    <property type="project" value="TreeGrafter"/>
</dbReference>
<dbReference type="PANTHER" id="PTHR42940">
    <property type="entry name" value="ALCOHOL DEHYDROGENASE 1-RELATED"/>
    <property type="match status" value="1"/>
</dbReference>
<protein>
    <submittedName>
        <fullName evidence="8">Alcohol dehydrogenase</fullName>
    </submittedName>
</protein>
<keyword evidence="3" id="KW-0479">Metal-binding</keyword>
<dbReference type="PANTHER" id="PTHR42940:SF8">
    <property type="entry name" value="VACUOLAR PROTEIN SORTING-ASSOCIATED PROTEIN 11"/>
    <property type="match status" value="1"/>
</dbReference>
<evidence type="ECO:0000256" key="6">
    <source>
        <dbReference type="ARBA" id="ARBA00023027"/>
    </source>
</evidence>
<comment type="cofactor">
    <cofactor evidence="1">
        <name>Zn(2+)</name>
        <dbReference type="ChEBI" id="CHEBI:29105"/>
    </cofactor>
</comment>
<dbReference type="InterPro" id="IPR036291">
    <property type="entry name" value="NAD(P)-bd_dom_sf"/>
</dbReference>
<dbReference type="GO" id="GO:0046872">
    <property type="term" value="F:metal ion binding"/>
    <property type="evidence" value="ECO:0007669"/>
    <property type="project" value="UniProtKB-KW"/>
</dbReference>
<organism evidence="8 9">
    <name type="scientific">Venturia nashicola</name>
    <dbReference type="NCBI Taxonomy" id="86259"/>
    <lineage>
        <taxon>Eukaryota</taxon>
        <taxon>Fungi</taxon>
        <taxon>Dikarya</taxon>
        <taxon>Ascomycota</taxon>
        <taxon>Pezizomycotina</taxon>
        <taxon>Dothideomycetes</taxon>
        <taxon>Pleosporomycetidae</taxon>
        <taxon>Venturiales</taxon>
        <taxon>Venturiaceae</taxon>
        <taxon>Venturia</taxon>
    </lineage>
</organism>
<dbReference type="Gene3D" id="3.90.180.10">
    <property type="entry name" value="Medium-chain alcohol dehydrogenases, catalytic domain"/>
    <property type="match status" value="1"/>
</dbReference>
<name>A0A4Z1PAR3_9PEZI</name>
<accession>A0A4Z1PAR3</accession>
<dbReference type="Proteomes" id="UP000298493">
    <property type="component" value="Unassembled WGS sequence"/>
</dbReference>
<reference evidence="8 9" key="1">
    <citation type="submission" date="2019-04" db="EMBL/GenBank/DDBJ databases">
        <title>High contiguity whole genome sequence and gene annotation resource for two Venturia nashicola isolates.</title>
        <authorList>
            <person name="Prokchorchik M."/>
            <person name="Won K."/>
            <person name="Lee Y."/>
            <person name="Choi E.D."/>
            <person name="Segonzac C."/>
            <person name="Sohn K.H."/>
        </authorList>
    </citation>
    <scope>NUCLEOTIDE SEQUENCE [LARGE SCALE GENOMIC DNA]</scope>
    <source>
        <strain evidence="8 9">PRI2</strain>
    </source>
</reference>
<evidence type="ECO:0000256" key="2">
    <source>
        <dbReference type="ARBA" id="ARBA00008072"/>
    </source>
</evidence>
<evidence type="ECO:0000313" key="8">
    <source>
        <dbReference type="EMBL" id="TID19507.1"/>
    </source>
</evidence>
<dbReference type="Pfam" id="PF00107">
    <property type="entry name" value="ADH_zinc_N"/>
    <property type="match status" value="1"/>
</dbReference>
<dbReference type="SUPFAM" id="SSF50129">
    <property type="entry name" value="GroES-like"/>
    <property type="match status" value="1"/>
</dbReference>
<keyword evidence="6" id="KW-0520">NAD</keyword>
<evidence type="ECO:0000259" key="7">
    <source>
        <dbReference type="SMART" id="SM00829"/>
    </source>
</evidence>
<dbReference type="FunFam" id="3.40.50.720:FF:000039">
    <property type="entry name" value="Alcohol dehydrogenase AdhP"/>
    <property type="match status" value="1"/>
</dbReference>
<evidence type="ECO:0000256" key="4">
    <source>
        <dbReference type="ARBA" id="ARBA00022833"/>
    </source>
</evidence>
<feature type="domain" description="Enoyl reductase (ER)" evidence="7">
    <location>
        <begin position="8"/>
        <end position="327"/>
    </location>
</feature>
<dbReference type="InterPro" id="IPR011032">
    <property type="entry name" value="GroES-like_sf"/>
</dbReference>
<dbReference type="GO" id="GO:0004022">
    <property type="term" value="F:alcohol dehydrogenase (NAD+) activity"/>
    <property type="evidence" value="ECO:0007669"/>
    <property type="project" value="TreeGrafter"/>
</dbReference>
<sequence>MKAGQWDHTTNKVVVNEVPIPEPGPGQVLIKVSSASLCHSDLMHHMRRDRRPITIGHEGVGIITKVHSTAEGHGFQVGDHVGCGYVIGCCFECEGCLTHNLLCSSGKQKLQGFTADGFFAEYAVEDWQNLAKLPESMDLTRAAAFHAIDSCELKPGQWLAVVGCGGLGQLATHYAKKMGLNVIGIDINDAKLDVVKKQGADAVFNSRSNTGYVEELKRLTNGGTHAVAVFSDADAAYAAAPDVLRVNGVLMVIGIPKSNLSVNPMDLVSGKYRIKAECTSIPQRMMKAVDFICKHNILPGIEFHKLEELPEMLDALQAGTATKRMAVIF</sequence>
<dbReference type="InterPro" id="IPR013154">
    <property type="entry name" value="ADH-like_N"/>
</dbReference>
<dbReference type="AlphaFoldDB" id="A0A4Z1PAR3"/>
<comment type="caution">
    <text evidence="8">The sequence shown here is derived from an EMBL/GenBank/DDBJ whole genome shotgun (WGS) entry which is preliminary data.</text>
</comment>
<evidence type="ECO:0000256" key="1">
    <source>
        <dbReference type="ARBA" id="ARBA00001947"/>
    </source>
</evidence>
<evidence type="ECO:0000256" key="5">
    <source>
        <dbReference type="ARBA" id="ARBA00023002"/>
    </source>
</evidence>
<dbReference type="SMART" id="SM00829">
    <property type="entry name" value="PKS_ER"/>
    <property type="match status" value="1"/>
</dbReference>
<dbReference type="STRING" id="86259.A0A4Z1PAR3"/>
<comment type="similarity">
    <text evidence="2">Belongs to the zinc-containing alcohol dehydrogenase family.</text>
</comment>
<evidence type="ECO:0000256" key="3">
    <source>
        <dbReference type="ARBA" id="ARBA00022723"/>
    </source>
</evidence>
<dbReference type="Pfam" id="PF08240">
    <property type="entry name" value="ADH_N"/>
    <property type="match status" value="1"/>
</dbReference>
<keyword evidence="4" id="KW-0862">Zinc</keyword>